<dbReference type="EMBL" id="JABVXQ010000015">
    <property type="protein sequence ID" value="KAF6075117.1"/>
    <property type="molecule type" value="Genomic_DNA"/>
</dbReference>
<gene>
    <name evidence="1" type="ORF">HJG60_009514</name>
</gene>
<evidence type="ECO:0000313" key="2">
    <source>
        <dbReference type="Proteomes" id="UP000664940"/>
    </source>
</evidence>
<organism evidence="1 2">
    <name type="scientific">Phyllostomus discolor</name>
    <name type="common">pale spear-nosed bat</name>
    <dbReference type="NCBI Taxonomy" id="89673"/>
    <lineage>
        <taxon>Eukaryota</taxon>
        <taxon>Metazoa</taxon>
        <taxon>Chordata</taxon>
        <taxon>Craniata</taxon>
        <taxon>Vertebrata</taxon>
        <taxon>Euteleostomi</taxon>
        <taxon>Mammalia</taxon>
        <taxon>Eutheria</taxon>
        <taxon>Laurasiatheria</taxon>
        <taxon>Chiroptera</taxon>
        <taxon>Yangochiroptera</taxon>
        <taxon>Phyllostomidae</taxon>
        <taxon>Phyllostominae</taxon>
        <taxon>Phyllostomus</taxon>
    </lineage>
</organism>
<dbReference type="Proteomes" id="UP000664940">
    <property type="component" value="Unassembled WGS sequence"/>
</dbReference>
<name>A0A833YC38_9CHIR</name>
<reference evidence="1 2" key="1">
    <citation type="journal article" date="2020" name="Nature">
        <title>Six reference-quality genomes reveal evolution of bat adaptations.</title>
        <authorList>
            <person name="Jebb D."/>
            <person name="Huang Z."/>
            <person name="Pippel M."/>
            <person name="Hughes G.M."/>
            <person name="Lavrichenko K."/>
            <person name="Devanna P."/>
            <person name="Winkler S."/>
            <person name="Jermiin L.S."/>
            <person name="Skirmuntt E.C."/>
            <person name="Katzourakis A."/>
            <person name="Burkitt-Gray L."/>
            <person name="Ray D.A."/>
            <person name="Sullivan K.A.M."/>
            <person name="Roscito J.G."/>
            <person name="Kirilenko B.M."/>
            <person name="Davalos L.M."/>
            <person name="Corthals A.P."/>
            <person name="Power M.L."/>
            <person name="Jones G."/>
            <person name="Ransome R.D."/>
            <person name="Dechmann D.K.N."/>
            <person name="Locatelli A.G."/>
            <person name="Puechmaille S.J."/>
            <person name="Fedrigo O."/>
            <person name="Jarvis E.D."/>
            <person name="Hiller M."/>
            <person name="Vernes S.C."/>
            <person name="Myers E.W."/>
            <person name="Teeling E.C."/>
        </authorList>
    </citation>
    <scope>NUCLEOTIDE SEQUENCE [LARGE SCALE GENOMIC DNA]</scope>
    <source>
        <strain evidence="1">Bat1K_MPI-CBG_1</strain>
    </source>
</reference>
<accession>A0A833YC38</accession>
<sequence>MTARGHPPWREWEGTHLTQCLQICRPGFLSCAPLPSTLTGAEGPWVPPTAAPGKDAVPTTRQESALSTCSPHSALSSLQDERVPSILSRRTPSPPRMPCPCSTTGPCFSRPCPLPSLTGFQNRSQHLACALLTQRVHLLRGWDLPVKASRAR</sequence>
<comment type="caution">
    <text evidence="1">The sequence shown here is derived from an EMBL/GenBank/DDBJ whole genome shotgun (WGS) entry which is preliminary data.</text>
</comment>
<protein>
    <submittedName>
        <fullName evidence="1">Uncharacterized protein</fullName>
    </submittedName>
</protein>
<proteinExistence type="predicted"/>
<dbReference type="AlphaFoldDB" id="A0A833YC38"/>
<evidence type="ECO:0000313" key="1">
    <source>
        <dbReference type="EMBL" id="KAF6075117.1"/>
    </source>
</evidence>